<dbReference type="Proteomes" id="UP000330809">
    <property type="component" value="Unassembled WGS sequence"/>
</dbReference>
<sequence>MIPLRTDVSAARPPKTRVGSGTRVGVLNFADNGPLAVDLQQVDEVGLGSKKVSQVCQSHHEPDPSTISGNTNATGIIPRPSYPTRLRRPGRRWIFGGPRSGVAVHFFHFGRGNRPTAARVLKKRERIDFSCSNCPLLADYWLSVRAASRPEEVSQPKSRFLRSGEPRFLKAFK</sequence>
<feature type="compositionally biased region" description="Polar residues" evidence="1">
    <location>
        <begin position="65"/>
        <end position="74"/>
    </location>
</feature>
<gene>
    <name evidence="2" type="ORF">NCTC10754_04989</name>
</gene>
<reference evidence="2 3" key="1">
    <citation type="submission" date="2019-02" db="EMBL/GenBank/DDBJ databases">
        <authorList>
            <consortium name="Pathogen Informatics"/>
        </authorList>
    </citation>
    <scope>NUCLEOTIDE SEQUENCE [LARGE SCALE GENOMIC DNA]</scope>
    <source>
        <strain evidence="2 3">3012STDY7103891</strain>
    </source>
</reference>
<dbReference type="EMBL" id="CAACYJ010000040">
    <property type="protein sequence ID" value="VFB22301.1"/>
    <property type="molecule type" value="Genomic_DNA"/>
</dbReference>
<evidence type="ECO:0000313" key="3">
    <source>
        <dbReference type="Proteomes" id="UP000330809"/>
    </source>
</evidence>
<feature type="region of interest" description="Disordered" evidence="1">
    <location>
        <begin position="57"/>
        <end position="82"/>
    </location>
</feature>
<protein>
    <submittedName>
        <fullName evidence="2">Uncharacterized protein</fullName>
    </submittedName>
</protein>
<organism evidence="2 3">
    <name type="scientific">Pseudomonas fragi</name>
    <dbReference type="NCBI Taxonomy" id="296"/>
    <lineage>
        <taxon>Bacteria</taxon>
        <taxon>Pseudomonadati</taxon>
        <taxon>Pseudomonadota</taxon>
        <taxon>Gammaproteobacteria</taxon>
        <taxon>Pseudomonadales</taxon>
        <taxon>Pseudomonadaceae</taxon>
        <taxon>Pseudomonas</taxon>
    </lineage>
</organism>
<name>A0A449IS78_PSEFR</name>
<accession>A0A449IS78</accession>
<evidence type="ECO:0000313" key="2">
    <source>
        <dbReference type="EMBL" id="VFB22301.1"/>
    </source>
</evidence>
<proteinExistence type="predicted"/>
<evidence type="ECO:0000256" key="1">
    <source>
        <dbReference type="SAM" id="MobiDB-lite"/>
    </source>
</evidence>
<dbReference type="AlphaFoldDB" id="A0A449IS78"/>